<evidence type="ECO:0000256" key="1">
    <source>
        <dbReference type="ARBA" id="ARBA00004370"/>
    </source>
</evidence>
<dbReference type="AlphaFoldDB" id="A0A194S407"/>
<feature type="region of interest" description="Disordered" evidence="5">
    <location>
        <begin position="285"/>
        <end position="311"/>
    </location>
</feature>
<reference evidence="8 9" key="1">
    <citation type="journal article" date="2015" name="Front. Microbiol.">
        <title>Genome sequence of the plant growth promoting endophytic yeast Rhodotorula graminis WP1.</title>
        <authorList>
            <person name="Firrincieli A."/>
            <person name="Otillar R."/>
            <person name="Salamov A."/>
            <person name="Schmutz J."/>
            <person name="Khan Z."/>
            <person name="Redman R.S."/>
            <person name="Fleck N.D."/>
            <person name="Lindquist E."/>
            <person name="Grigoriev I.V."/>
            <person name="Doty S.L."/>
        </authorList>
    </citation>
    <scope>NUCLEOTIDE SEQUENCE [LARGE SCALE GENOMIC DNA]</scope>
    <source>
        <strain evidence="8 9">WP1</strain>
    </source>
</reference>
<dbReference type="PANTHER" id="PTHR48261">
    <property type="entry name" value="ACETYLGLUCOSAMINYLTRANSFERASE"/>
    <property type="match status" value="1"/>
</dbReference>
<keyword evidence="4" id="KW-1015">Disulfide bond</keyword>
<dbReference type="Gene3D" id="3.90.550.10">
    <property type="entry name" value="Spore Coat Polysaccharide Biosynthesis Protein SpsA, Chain A"/>
    <property type="match status" value="1"/>
</dbReference>
<dbReference type="OMA" id="VIVWQNV"/>
<keyword evidence="9" id="KW-1185">Reference proteome</keyword>
<feature type="compositionally biased region" description="Basic and acidic residues" evidence="5">
    <location>
        <begin position="504"/>
        <end position="516"/>
    </location>
</feature>
<feature type="compositionally biased region" description="Acidic residues" evidence="5">
    <location>
        <begin position="400"/>
        <end position="409"/>
    </location>
</feature>
<proteinExistence type="predicted"/>
<evidence type="ECO:0000256" key="3">
    <source>
        <dbReference type="ARBA" id="ARBA00023136"/>
    </source>
</evidence>
<evidence type="ECO:0000313" key="8">
    <source>
        <dbReference type="EMBL" id="KPV75327.1"/>
    </source>
</evidence>
<keyword evidence="6" id="KW-0732">Signal</keyword>
<evidence type="ECO:0000256" key="4">
    <source>
        <dbReference type="ARBA" id="ARBA00023157"/>
    </source>
</evidence>
<dbReference type="GeneID" id="28977225"/>
<dbReference type="PANTHER" id="PTHR48261:SF2">
    <property type="entry name" value="ACETYLGLUCOSAMINYLTRANSFERASE"/>
    <property type="match status" value="1"/>
</dbReference>
<evidence type="ECO:0000259" key="7">
    <source>
        <dbReference type="Pfam" id="PF09258"/>
    </source>
</evidence>
<dbReference type="GO" id="GO:0016757">
    <property type="term" value="F:glycosyltransferase activity"/>
    <property type="evidence" value="ECO:0007669"/>
    <property type="project" value="InterPro"/>
</dbReference>
<feature type="compositionally biased region" description="Low complexity" evidence="5">
    <location>
        <begin position="296"/>
        <end position="311"/>
    </location>
</feature>
<evidence type="ECO:0000256" key="2">
    <source>
        <dbReference type="ARBA" id="ARBA00022679"/>
    </source>
</evidence>
<feature type="compositionally biased region" description="Low complexity" evidence="5">
    <location>
        <begin position="456"/>
        <end position="466"/>
    </location>
</feature>
<gene>
    <name evidence="8" type="ORF">RHOBADRAFT_53319</name>
</gene>
<keyword evidence="2 8" id="KW-0808">Transferase</keyword>
<feature type="signal peptide" evidence="6">
    <location>
        <begin position="1"/>
        <end position="25"/>
    </location>
</feature>
<dbReference type="STRING" id="578459.A0A194S407"/>
<dbReference type="EMBL" id="KQ474078">
    <property type="protein sequence ID" value="KPV75327.1"/>
    <property type="molecule type" value="Genomic_DNA"/>
</dbReference>
<dbReference type="InterPro" id="IPR004263">
    <property type="entry name" value="Exostosin"/>
</dbReference>
<dbReference type="GO" id="GO:0016020">
    <property type="term" value="C:membrane"/>
    <property type="evidence" value="ECO:0007669"/>
    <property type="project" value="UniProtKB-SubCell"/>
</dbReference>
<dbReference type="Proteomes" id="UP000053890">
    <property type="component" value="Unassembled WGS sequence"/>
</dbReference>
<evidence type="ECO:0000256" key="6">
    <source>
        <dbReference type="SAM" id="SignalP"/>
    </source>
</evidence>
<dbReference type="OrthoDB" id="1733656at2759"/>
<feature type="compositionally biased region" description="Acidic residues" evidence="5">
    <location>
        <begin position="476"/>
        <end position="503"/>
    </location>
</feature>
<dbReference type="Pfam" id="PF09258">
    <property type="entry name" value="Glyco_transf_64"/>
    <property type="match status" value="1"/>
</dbReference>
<accession>A0A194S407</accession>
<dbReference type="InterPro" id="IPR029044">
    <property type="entry name" value="Nucleotide-diphossugar_trans"/>
</dbReference>
<sequence length="516" mass="56705">MRVHLPRAPLLALLVGVISTLLAGASRVKVQSGEVDREGRPTVELSIDPAEGFTMMIATYKRDANLSPLIKHLTTQPPPSLRHIVIVWQNVGVDLPDFLNATSLEQYSTSGVVVSVRKSERNSMNERFRPLVDWDTEVYTDAVMILDDDVVLQRNAIEWGYQQFLEVNGAPDAPGRLVGFSARDYDKVDGEVKYVVRPRKTYSMVLSNAAWLRKEWLHKYWEDSVEMRGLRDYVDQVFNCDDLLINYLVSNLTGQPPLLLQPKTPLRTIGGDGLFNRGSVAVDADGNDIVPPPSTSSPSSTDGDTDLPAPDAAIDAAAGLPAAGHFDQRRQCLSHYFAHFSAFAPAAAAAEPSPSPFYPLVRTSTSASQDVEDHSRWLLRGEAWETPEAAAYVPAPAQDAVDEGDEGEQERERERGEGAGDDWAPLSAEDLAEHEEFGMMLDDMSEDEIDELMAELNEALAEAGLEGIDDSPAAAAEEDDEGEFLGEVVEEPTLFEDDDDDEQEHASRRAGGHDEL</sequence>
<feature type="region of interest" description="Disordered" evidence="5">
    <location>
        <begin position="456"/>
        <end position="516"/>
    </location>
</feature>
<name>A0A194S407_RHOGW</name>
<evidence type="ECO:0000256" key="5">
    <source>
        <dbReference type="SAM" id="MobiDB-lite"/>
    </source>
</evidence>
<dbReference type="InterPro" id="IPR015338">
    <property type="entry name" value="GT64_dom"/>
</dbReference>
<dbReference type="SUPFAM" id="SSF53448">
    <property type="entry name" value="Nucleotide-diphospho-sugar transferases"/>
    <property type="match status" value="1"/>
</dbReference>
<organism evidence="8 9">
    <name type="scientific">Rhodotorula graminis (strain WP1)</name>
    <dbReference type="NCBI Taxonomy" id="578459"/>
    <lineage>
        <taxon>Eukaryota</taxon>
        <taxon>Fungi</taxon>
        <taxon>Dikarya</taxon>
        <taxon>Basidiomycota</taxon>
        <taxon>Pucciniomycotina</taxon>
        <taxon>Microbotryomycetes</taxon>
        <taxon>Sporidiobolales</taxon>
        <taxon>Sporidiobolaceae</taxon>
        <taxon>Rhodotorula</taxon>
    </lineage>
</organism>
<evidence type="ECO:0000313" key="9">
    <source>
        <dbReference type="Proteomes" id="UP000053890"/>
    </source>
</evidence>
<dbReference type="RefSeq" id="XP_018271376.1">
    <property type="nucleotide sequence ID" value="XM_018416777.1"/>
</dbReference>
<feature type="chain" id="PRO_5008265449" evidence="6">
    <location>
        <begin position="26"/>
        <end position="516"/>
    </location>
</feature>
<keyword evidence="3" id="KW-0472">Membrane</keyword>
<comment type="subcellular location">
    <subcellularLocation>
        <location evidence="1">Membrane</location>
    </subcellularLocation>
</comment>
<protein>
    <submittedName>
        <fullName evidence="8">Glycosyltransferase family 64 protein</fullName>
    </submittedName>
</protein>
<feature type="domain" description="Glycosyl transferase 64" evidence="7">
    <location>
        <begin position="53"/>
        <end position="259"/>
    </location>
</feature>
<feature type="region of interest" description="Disordered" evidence="5">
    <location>
        <begin position="394"/>
        <end position="426"/>
    </location>
</feature>